<evidence type="ECO:0000313" key="2">
    <source>
        <dbReference type="EMBL" id="PSR83176.1"/>
    </source>
</evidence>
<dbReference type="AlphaFoldDB" id="A0A2R6P1E3"/>
<name>A0A2R6P1E3_9APHY</name>
<protein>
    <submittedName>
        <fullName evidence="2">Uncharacterized protein</fullName>
    </submittedName>
</protein>
<sequence>MDCSESLQRNTKAFPNFLISDQIGKGFGWGCLAQIGHVDVASATDERYSIASTPSTAVYPPLIGDSTEKTLTTVLPACFVAVVTCFAFIVGYRMIRRGTRYVWQPQRLQARTLDIPELWDVKLHDTHRLLEYQDFEGLLPLSLRFNFQTHQTHSSTRTLKRLSPENCFNASMPSRGCIFDITHIHQANNPEVQQEAEVVVLVSLPTSSVRRAPQAAIGTKRISFKVS</sequence>
<proteinExistence type="predicted"/>
<keyword evidence="3" id="KW-1185">Reference proteome</keyword>
<evidence type="ECO:0000313" key="3">
    <source>
        <dbReference type="Proteomes" id="UP000186601"/>
    </source>
</evidence>
<organism evidence="2 3">
    <name type="scientific">Hermanssonia centrifuga</name>
    <dbReference type="NCBI Taxonomy" id="98765"/>
    <lineage>
        <taxon>Eukaryota</taxon>
        <taxon>Fungi</taxon>
        <taxon>Dikarya</taxon>
        <taxon>Basidiomycota</taxon>
        <taxon>Agaricomycotina</taxon>
        <taxon>Agaricomycetes</taxon>
        <taxon>Polyporales</taxon>
        <taxon>Meruliaceae</taxon>
        <taxon>Hermanssonia</taxon>
    </lineage>
</organism>
<keyword evidence="1" id="KW-0472">Membrane</keyword>
<gene>
    <name evidence="2" type="ORF">PHLCEN_2v5825</name>
</gene>
<accession>A0A2R6P1E3</accession>
<comment type="caution">
    <text evidence="2">The sequence shown here is derived from an EMBL/GenBank/DDBJ whole genome shotgun (WGS) entry which is preliminary data.</text>
</comment>
<reference evidence="2 3" key="1">
    <citation type="submission" date="2018-02" db="EMBL/GenBank/DDBJ databases">
        <title>Genome sequence of the basidiomycete white-rot fungus Phlebia centrifuga.</title>
        <authorList>
            <person name="Granchi Z."/>
            <person name="Peng M."/>
            <person name="de Vries R.P."/>
            <person name="Hilden K."/>
            <person name="Makela M.R."/>
            <person name="Grigoriev I."/>
            <person name="Riley R."/>
        </authorList>
    </citation>
    <scope>NUCLEOTIDE SEQUENCE [LARGE SCALE GENOMIC DNA]</scope>
    <source>
        <strain evidence="2 3">FBCC195</strain>
    </source>
</reference>
<keyword evidence="1" id="KW-0812">Transmembrane</keyword>
<keyword evidence="1" id="KW-1133">Transmembrane helix</keyword>
<dbReference type="Proteomes" id="UP000186601">
    <property type="component" value="Unassembled WGS sequence"/>
</dbReference>
<evidence type="ECO:0000256" key="1">
    <source>
        <dbReference type="SAM" id="Phobius"/>
    </source>
</evidence>
<dbReference type="EMBL" id="MLYV02000565">
    <property type="protein sequence ID" value="PSR83176.1"/>
    <property type="molecule type" value="Genomic_DNA"/>
</dbReference>
<feature type="transmembrane region" description="Helical" evidence="1">
    <location>
        <begin position="74"/>
        <end position="95"/>
    </location>
</feature>